<organism evidence="3 4">
    <name type="scientific">Sistotremastrum suecicum HHB10207 ss-3</name>
    <dbReference type="NCBI Taxonomy" id="1314776"/>
    <lineage>
        <taxon>Eukaryota</taxon>
        <taxon>Fungi</taxon>
        <taxon>Dikarya</taxon>
        <taxon>Basidiomycota</taxon>
        <taxon>Agaricomycotina</taxon>
        <taxon>Agaricomycetes</taxon>
        <taxon>Sistotremastrales</taxon>
        <taxon>Sistotremastraceae</taxon>
        <taxon>Sistotremastrum</taxon>
    </lineage>
</organism>
<dbReference type="Proteomes" id="UP000076798">
    <property type="component" value="Unassembled WGS sequence"/>
</dbReference>
<feature type="signal peptide" evidence="2">
    <location>
        <begin position="1"/>
        <end position="29"/>
    </location>
</feature>
<gene>
    <name evidence="3" type="ORF">SISSUDRAFT_1128643</name>
</gene>
<evidence type="ECO:0000256" key="1">
    <source>
        <dbReference type="SAM" id="MobiDB-lite"/>
    </source>
</evidence>
<accession>A0A166DLM0</accession>
<evidence type="ECO:0000313" key="4">
    <source>
        <dbReference type="Proteomes" id="UP000076798"/>
    </source>
</evidence>
<name>A0A166DLM0_9AGAM</name>
<keyword evidence="4" id="KW-1185">Reference proteome</keyword>
<dbReference type="EMBL" id="KV428059">
    <property type="protein sequence ID" value="KZT38661.1"/>
    <property type="molecule type" value="Genomic_DNA"/>
</dbReference>
<evidence type="ECO:0008006" key="5">
    <source>
        <dbReference type="Google" id="ProtNLM"/>
    </source>
</evidence>
<reference evidence="3 4" key="1">
    <citation type="journal article" date="2016" name="Mol. Biol. Evol.">
        <title>Comparative Genomics of Early-Diverging Mushroom-Forming Fungi Provides Insights into the Origins of Lignocellulose Decay Capabilities.</title>
        <authorList>
            <person name="Nagy L.G."/>
            <person name="Riley R."/>
            <person name="Tritt A."/>
            <person name="Adam C."/>
            <person name="Daum C."/>
            <person name="Floudas D."/>
            <person name="Sun H."/>
            <person name="Yadav J.S."/>
            <person name="Pangilinan J."/>
            <person name="Larsson K.H."/>
            <person name="Matsuura K."/>
            <person name="Barry K."/>
            <person name="Labutti K."/>
            <person name="Kuo R."/>
            <person name="Ohm R.A."/>
            <person name="Bhattacharya S.S."/>
            <person name="Shirouzu T."/>
            <person name="Yoshinaga Y."/>
            <person name="Martin F.M."/>
            <person name="Grigoriev I.V."/>
            <person name="Hibbett D.S."/>
        </authorList>
    </citation>
    <scope>NUCLEOTIDE SEQUENCE [LARGE SCALE GENOMIC DNA]</scope>
    <source>
        <strain evidence="3 4">HHB10207 ss-3</strain>
    </source>
</reference>
<keyword evidence="2" id="KW-0732">Signal</keyword>
<protein>
    <recommendedName>
        <fullName evidence="5">Glycosyltransferase family 25 protein</fullName>
    </recommendedName>
</protein>
<proteinExistence type="predicted"/>
<evidence type="ECO:0000313" key="3">
    <source>
        <dbReference type="EMBL" id="KZT38661.1"/>
    </source>
</evidence>
<feature type="chain" id="PRO_5007872263" description="Glycosyltransferase family 25 protein" evidence="2">
    <location>
        <begin position="30"/>
        <end position="406"/>
    </location>
</feature>
<sequence length="406" mass="46781">MGQPLPRWTLCRSMLVALTLLSVCRYIEGRFIEDDDPQTTRHYIFSEHVAASRSGSSRNRRVLDASSIDTQHALTDAHEIKRWKLLGIADSIYVISDCDPSFDQHNRRHDVSDLSWALHFPIDWIDISNSEEMKNKEFNYPATATLDEEETWEHDSKTGYRDQTHHSSPCQWSVEFPDCQVPNAEQIGMAEAEEAVEWRQRTPLPTSHPSESSGTGTDIGSELVSEKNLMNAEDRWHSHVPALREVIRKEDDVAIIFADDFDVEWDIEFILKETWEHLPSDWDIIYLGHCASHERLGEIVKYTSSLHHSTRSCYSPGYVINYRSAKMIYQFLRSSDLSQTLSLDDALWEIGDREIIKLNSYTFSPPIATKTGEREHLKDSSIERVRMLQRIMEDGLEIPSLQEVIG</sequence>
<feature type="compositionally biased region" description="Polar residues" evidence="1">
    <location>
        <begin position="203"/>
        <end position="218"/>
    </location>
</feature>
<feature type="region of interest" description="Disordered" evidence="1">
    <location>
        <begin position="195"/>
        <end position="220"/>
    </location>
</feature>
<dbReference type="STRING" id="1314776.A0A166DLM0"/>
<evidence type="ECO:0000256" key="2">
    <source>
        <dbReference type="SAM" id="SignalP"/>
    </source>
</evidence>
<dbReference type="AlphaFoldDB" id="A0A166DLM0"/>
<dbReference type="OrthoDB" id="47375at2759"/>